<dbReference type="InterPro" id="IPR023616">
    <property type="entry name" value="Cyt_c_oxase-like_su1_dom"/>
</dbReference>
<gene>
    <name evidence="3" type="primary">coxA</name>
</gene>
<keyword evidence="1" id="KW-0812">Transmembrane</keyword>
<feature type="transmembrane region" description="Helical" evidence="1">
    <location>
        <begin position="44"/>
        <end position="64"/>
    </location>
</feature>
<evidence type="ECO:0000313" key="3">
    <source>
        <dbReference type="EMBL" id="AIF19362.1"/>
    </source>
</evidence>
<dbReference type="GO" id="GO:0022904">
    <property type="term" value="P:respiratory electron transport chain"/>
    <property type="evidence" value="ECO:0007669"/>
    <property type="project" value="TreeGrafter"/>
</dbReference>
<dbReference type="AlphaFoldDB" id="A0A075HXQ2"/>
<dbReference type="GO" id="GO:0016020">
    <property type="term" value="C:membrane"/>
    <property type="evidence" value="ECO:0007669"/>
    <property type="project" value="InterPro"/>
</dbReference>
<accession>A0A075HXQ2</accession>
<feature type="transmembrane region" description="Helical" evidence="1">
    <location>
        <begin position="12"/>
        <end position="32"/>
    </location>
</feature>
<dbReference type="PANTHER" id="PTHR10422:SF18">
    <property type="entry name" value="CYTOCHROME C OXIDASE SUBUNIT 1"/>
    <property type="match status" value="1"/>
</dbReference>
<dbReference type="GO" id="GO:0020037">
    <property type="term" value="F:heme binding"/>
    <property type="evidence" value="ECO:0007669"/>
    <property type="project" value="InterPro"/>
</dbReference>
<name>A0A075HXQ2_9ARCH</name>
<protein>
    <submittedName>
        <fullName evidence="3">Cytochrome c oxidase, subunit I (CoxA)</fullName>
        <ecNumber evidence="3">1.9.3.1</ecNumber>
    </submittedName>
</protein>
<dbReference type="EC" id="1.9.3.1" evidence="3"/>
<feature type="transmembrane region" description="Helical" evidence="1">
    <location>
        <begin position="76"/>
        <end position="98"/>
    </location>
</feature>
<feature type="domain" description="Cytochrome oxidase subunit I profile" evidence="2">
    <location>
        <begin position="1"/>
        <end position="241"/>
    </location>
</feature>
<evidence type="ECO:0000259" key="2">
    <source>
        <dbReference type="PROSITE" id="PS50855"/>
    </source>
</evidence>
<dbReference type="InterPro" id="IPR036927">
    <property type="entry name" value="Cyt_c_oxase-like_su1_sf"/>
</dbReference>
<reference evidence="3" key="1">
    <citation type="journal article" date="2014" name="Genome Biol. Evol.">
        <title>Pangenome evidence for extensive interdomain horizontal transfer affecting lineage core and shell genes in uncultured planktonic thaumarchaeota and euryarchaeota.</title>
        <authorList>
            <person name="Deschamps P."/>
            <person name="Zivanovic Y."/>
            <person name="Moreira D."/>
            <person name="Rodriguez-Valera F."/>
            <person name="Lopez-Garcia P."/>
        </authorList>
    </citation>
    <scope>NUCLEOTIDE SEQUENCE</scope>
</reference>
<keyword evidence="3" id="KW-0560">Oxidoreductase</keyword>
<dbReference type="GO" id="GO:0015990">
    <property type="term" value="P:electron transport coupled proton transport"/>
    <property type="evidence" value="ECO:0007669"/>
    <property type="project" value="TreeGrafter"/>
</dbReference>
<dbReference type="Gene3D" id="1.20.210.10">
    <property type="entry name" value="Cytochrome c oxidase-like, subunit I domain"/>
    <property type="match status" value="1"/>
</dbReference>
<keyword evidence="1" id="KW-1133">Transmembrane helix</keyword>
<keyword evidence="1" id="KW-0472">Membrane</keyword>
<feature type="transmembrane region" description="Helical" evidence="1">
    <location>
        <begin position="191"/>
        <end position="209"/>
    </location>
</feature>
<feature type="transmembrane region" description="Helical" evidence="1">
    <location>
        <begin position="148"/>
        <end position="171"/>
    </location>
</feature>
<dbReference type="PRINTS" id="PR01165">
    <property type="entry name" value="CYCOXIDASEI"/>
</dbReference>
<sequence length="241" mass="27382">MSRREIFGYSSIAVSTALIGFLGFGVWAHHMWTSGLSITARVPFMFMTMAIAIPSGVKIFNWVATLYGGKLKLSTPMLFSLSFILCFIIQGVEGVFLANIPLDYQLQDTYYVVSHLHYVLFGVSAQAVFAGIYYYFPYMTGRKYNEMLGQLHFALTTVGVYILFTAMLFLGLEGMPRRYYQYLPEFFTLNVAASFGAVLIAFGALVFLYNMLDSWYRGPAVENKEDPWKLADYGMKEWPDQ</sequence>
<evidence type="ECO:0000256" key="1">
    <source>
        <dbReference type="SAM" id="Phobius"/>
    </source>
</evidence>
<proteinExistence type="predicted"/>
<dbReference type="GO" id="GO:0004129">
    <property type="term" value="F:cytochrome-c oxidase activity"/>
    <property type="evidence" value="ECO:0007669"/>
    <property type="project" value="InterPro"/>
</dbReference>
<dbReference type="GO" id="GO:0016491">
    <property type="term" value="F:oxidoreductase activity"/>
    <property type="evidence" value="ECO:0007669"/>
    <property type="project" value="UniProtKB-KW"/>
</dbReference>
<dbReference type="PANTHER" id="PTHR10422">
    <property type="entry name" value="CYTOCHROME C OXIDASE SUBUNIT 1"/>
    <property type="match status" value="1"/>
</dbReference>
<feature type="transmembrane region" description="Helical" evidence="1">
    <location>
        <begin position="118"/>
        <end position="136"/>
    </location>
</feature>
<dbReference type="PROSITE" id="PS50855">
    <property type="entry name" value="COX1"/>
    <property type="match status" value="1"/>
</dbReference>
<organism evidence="3">
    <name type="scientific">uncultured marine thaumarchaeote KM3_86_F11</name>
    <dbReference type="NCBI Taxonomy" id="1456322"/>
    <lineage>
        <taxon>Archaea</taxon>
        <taxon>Nitrososphaerota</taxon>
        <taxon>environmental samples</taxon>
    </lineage>
</organism>
<dbReference type="GO" id="GO:0009060">
    <property type="term" value="P:aerobic respiration"/>
    <property type="evidence" value="ECO:0007669"/>
    <property type="project" value="InterPro"/>
</dbReference>
<dbReference type="InterPro" id="IPR000883">
    <property type="entry name" value="Cyt_C_Oxase_1"/>
</dbReference>
<dbReference type="SUPFAM" id="SSF81442">
    <property type="entry name" value="Cytochrome c oxidase subunit I-like"/>
    <property type="match status" value="1"/>
</dbReference>
<dbReference type="EMBL" id="KF901136">
    <property type="protein sequence ID" value="AIF19362.1"/>
    <property type="molecule type" value="Genomic_DNA"/>
</dbReference>
<dbReference type="Pfam" id="PF00115">
    <property type="entry name" value="COX1"/>
    <property type="match status" value="1"/>
</dbReference>